<dbReference type="InterPro" id="IPR052016">
    <property type="entry name" value="Bact_Sigma-Reg"/>
</dbReference>
<dbReference type="PANTHER" id="PTHR43156:SF2">
    <property type="entry name" value="STAGE II SPORULATION PROTEIN E"/>
    <property type="match status" value="1"/>
</dbReference>
<dbReference type="Gene3D" id="3.60.40.10">
    <property type="entry name" value="PPM-type phosphatase domain"/>
    <property type="match status" value="1"/>
</dbReference>
<evidence type="ECO:0000256" key="2">
    <source>
        <dbReference type="SAM" id="MobiDB-lite"/>
    </source>
</evidence>
<evidence type="ECO:0000256" key="1">
    <source>
        <dbReference type="ARBA" id="ARBA00022801"/>
    </source>
</evidence>
<evidence type="ECO:0000256" key="3">
    <source>
        <dbReference type="SAM" id="Phobius"/>
    </source>
</evidence>
<dbReference type="GO" id="GO:0004722">
    <property type="term" value="F:protein serine/threonine phosphatase activity"/>
    <property type="evidence" value="ECO:0007669"/>
    <property type="project" value="UniProtKB-EC"/>
</dbReference>
<accession>A0ABV2YFB8</accession>
<dbReference type="Pfam" id="PF07228">
    <property type="entry name" value="SpoIIE"/>
    <property type="match status" value="1"/>
</dbReference>
<protein>
    <submittedName>
        <fullName evidence="5">PP2C family protein-serine/threonine phosphatase</fullName>
        <ecNumber evidence="5">3.1.3.16</ecNumber>
    </submittedName>
</protein>
<keyword evidence="3" id="KW-1133">Transmembrane helix</keyword>
<feature type="domain" description="PPM-type phosphatase" evidence="4">
    <location>
        <begin position="165"/>
        <end position="395"/>
    </location>
</feature>
<dbReference type="EMBL" id="JBEZUR010000010">
    <property type="protein sequence ID" value="MEU3554422.1"/>
    <property type="molecule type" value="Genomic_DNA"/>
</dbReference>
<evidence type="ECO:0000313" key="5">
    <source>
        <dbReference type="EMBL" id="MEU3554422.1"/>
    </source>
</evidence>
<gene>
    <name evidence="5" type="ORF">AB0E65_09410</name>
</gene>
<evidence type="ECO:0000259" key="4">
    <source>
        <dbReference type="SMART" id="SM00331"/>
    </source>
</evidence>
<feature type="transmembrane region" description="Helical" evidence="3">
    <location>
        <begin position="42"/>
        <end position="60"/>
    </location>
</feature>
<dbReference type="EC" id="3.1.3.16" evidence="5"/>
<sequence length="469" mass="49948">MQPTPPAGRSATGGPVHDPAAPRAVFVREAGVERLLYWRGHAVNWVLPVLIGVIGIVAEVSTPDWFRAASWLVLVPGVAAALCSVRATAVLAVLALAAYGLVTLVSRPMVSVWPVLVLLIIGGTFSVLACAVRVAHADKLRQMSVVADTTRRAVLRPFPPGLGGLEHAALYLPANSEARVGGDFYDIQPSPWGTRVLIGDVQGKGLEVVETAAALLGTFREAAYHERSLSVIASRLEIRLKRQVAYRLDLGAEQDRDRFATAVMLDFPADEPDVVDIVNFGHEPPLLISPSGECAPLPGAHGLPLGLSDIADQPPPMVRTTVPVGSTLLLTTDGVTEARNKAGEFYPLRKEVARAAARSPTLRRPRGIARFVRDGVLLHSDDHLEDDTTIFCVRRPGPEEPPPWCQPARSLDDPEPDLDADPDPGPGPGPDAEDVGGVTHPQGRVRLGPVPFRLPRPVRRGSGRGAGGG</sequence>
<keyword evidence="1 5" id="KW-0378">Hydrolase</keyword>
<feature type="region of interest" description="Disordered" evidence="2">
    <location>
        <begin position="394"/>
        <end position="469"/>
    </location>
</feature>
<dbReference type="Proteomes" id="UP001550850">
    <property type="component" value="Unassembled WGS sequence"/>
</dbReference>
<name>A0ABV2YFB8_9ACTN</name>
<dbReference type="InterPro" id="IPR001932">
    <property type="entry name" value="PPM-type_phosphatase-like_dom"/>
</dbReference>
<feature type="transmembrane region" description="Helical" evidence="3">
    <location>
        <begin position="111"/>
        <end position="134"/>
    </location>
</feature>
<keyword evidence="6" id="KW-1185">Reference proteome</keyword>
<evidence type="ECO:0000313" key="6">
    <source>
        <dbReference type="Proteomes" id="UP001550850"/>
    </source>
</evidence>
<dbReference type="RefSeq" id="WP_108956580.1">
    <property type="nucleotide sequence ID" value="NZ_BEVZ01000008.1"/>
</dbReference>
<keyword evidence="3" id="KW-0812">Transmembrane</keyword>
<proteinExistence type="predicted"/>
<feature type="transmembrane region" description="Helical" evidence="3">
    <location>
        <begin position="72"/>
        <end position="99"/>
    </location>
</feature>
<feature type="compositionally biased region" description="Low complexity" evidence="2">
    <location>
        <begin position="444"/>
        <end position="455"/>
    </location>
</feature>
<dbReference type="SMART" id="SM00331">
    <property type="entry name" value="PP2C_SIG"/>
    <property type="match status" value="1"/>
</dbReference>
<keyword evidence="3" id="KW-0472">Membrane</keyword>
<reference evidence="5 6" key="1">
    <citation type="submission" date="2024-06" db="EMBL/GenBank/DDBJ databases">
        <title>The Natural Products Discovery Center: Release of the First 8490 Sequenced Strains for Exploring Actinobacteria Biosynthetic Diversity.</title>
        <authorList>
            <person name="Kalkreuter E."/>
            <person name="Kautsar S.A."/>
            <person name="Yang D."/>
            <person name="Bader C.D."/>
            <person name="Teijaro C.N."/>
            <person name="Fluegel L."/>
            <person name="Davis C.M."/>
            <person name="Simpson J.R."/>
            <person name="Lauterbach L."/>
            <person name="Steele A.D."/>
            <person name="Gui C."/>
            <person name="Meng S."/>
            <person name="Li G."/>
            <person name="Viehrig K."/>
            <person name="Ye F."/>
            <person name="Su P."/>
            <person name="Kiefer A.F."/>
            <person name="Nichols A."/>
            <person name="Cepeda A.J."/>
            <person name="Yan W."/>
            <person name="Fan B."/>
            <person name="Jiang Y."/>
            <person name="Adhikari A."/>
            <person name="Zheng C.-J."/>
            <person name="Schuster L."/>
            <person name="Cowan T.M."/>
            <person name="Smanski M.J."/>
            <person name="Chevrette M.G."/>
            <person name="De Carvalho L.P.S."/>
            <person name="Shen B."/>
        </authorList>
    </citation>
    <scope>NUCLEOTIDE SEQUENCE [LARGE SCALE GENOMIC DNA]</scope>
    <source>
        <strain evidence="5 6">NPDC038104</strain>
    </source>
</reference>
<dbReference type="PANTHER" id="PTHR43156">
    <property type="entry name" value="STAGE II SPORULATION PROTEIN E-RELATED"/>
    <property type="match status" value="1"/>
</dbReference>
<dbReference type="InterPro" id="IPR036457">
    <property type="entry name" value="PPM-type-like_dom_sf"/>
</dbReference>
<comment type="caution">
    <text evidence="5">The sequence shown here is derived from an EMBL/GenBank/DDBJ whole genome shotgun (WGS) entry which is preliminary data.</text>
</comment>
<feature type="compositionally biased region" description="Acidic residues" evidence="2">
    <location>
        <begin position="413"/>
        <end position="422"/>
    </location>
</feature>
<organism evidence="5 6">
    <name type="scientific">Streptomyces fragilis</name>
    <dbReference type="NCBI Taxonomy" id="67301"/>
    <lineage>
        <taxon>Bacteria</taxon>
        <taxon>Bacillati</taxon>
        <taxon>Actinomycetota</taxon>
        <taxon>Actinomycetes</taxon>
        <taxon>Kitasatosporales</taxon>
        <taxon>Streptomycetaceae</taxon>
        <taxon>Streptomyces</taxon>
    </lineage>
</organism>